<evidence type="ECO:0000313" key="1">
    <source>
        <dbReference type="EMBL" id="CAB4009203.1"/>
    </source>
</evidence>
<dbReference type="EMBL" id="CACRXK020006375">
    <property type="protein sequence ID" value="CAB4009203.1"/>
    <property type="molecule type" value="Genomic_DNA"/>
</dbReference>
<dbReference type="Proteomes" id="UP001152795">
    <property type="component" value="Unassembled WGS sequence"/>
</dbReference>
<name>A0A7D9EHL4_PARCT</name>
<comment type="caution">
    <text evidence="1">The sequence shown here is derived from an EMBL/GenBank/DDBJ whole genome shotgun (WGS) entry which is preliminary data.</text>
</comment>
<accession>A0A7D9EHL4</accession>
<dbReference type="GO" id="GO:0015074">
    <property type="term" value="P:DNA integration"/>
    <property type="evidence" value="ECO:0007669"/>
    <property type="project" value="InterPro"/>
</dbReference>
<dbReference type="GO" id="GO:0006310">
    <property type="term" value="P:DNA recombination"/>
    <property type="evidence" value="ECO:0007669"/>
    <property type="project" value="InterPro"/>
</dbReference>
<dbReference type="OrthoDB" id="6016870at2759"/>
<organism evidence="1 2">
    <name type="scientific">Paramuricea clavata</name>
    <name type="common">Red gorgonian</name>
    <name type="synonym">Violescent sea-whip</name>
    <dbReference type="NCBI Taxonomy" id="317549"/>
    <lineage>
        <taxon>Eukaryota</taxon>
        <taxon>Metazoa</taxon>
        <taxon>Cnidaria</taxon>
        <taxon>Anthozoa</taxon>
        <taxon>Octocorallia</taxon>
        <taxon>Malacalcyonacea</taxon>
        <taxon>Plexauridae</taxon>
        <taxon>Paramuricea</taxon>
    </lineage>
</organism>
<keyword evidence="2" id="KW-1185">Reference proteome</keyword>
<dbReference type="AlphaFoldDB" id="A0A7D9EHL4"/>
<dbReference type="InterPro" id="IPR052925">
    <property type="entry name" value="Phage_Integrase-like_Recomb"/>
</dbReference>
<gene>
    <name evidence="1" type="ORF">PACLA_8A040844</name>
</gene>
<dbReference type="InterPro" id="IPR013762">
    <property type="entry name" value="Integrase-like_cat_sf"/>
</dbReference>
<dbReference type="Gene3D" id="1.10.443.10">
    <property type="entry name" value="Intergrase catalytic core"/>
    <property type="match status" value="1"/>
</dbReference>
<dbReference type="PANTHER" id="PTHR34605">
    <property type="entry name" value="PHAGE_INTEGRASE DOMAIN-CONTAINING PROTEIN"/>
    <property type="match status" value="1"/>
</dbReference>
<feature type="non-terminal residue" evidence="1">
    <location>
        <position position="154"/>
    </location>
</feature>
<protein>
    <submittedName>
        <fullName evidence="1">Integrase recombinase xerD-like</fullName>
    </submittedName>
</protein>
<reference evidence="1" key="1">
    <citation type="submission" date="2020-04" db="EMBL/GenBank/DDBJ databases">
        <authorList>
            <person name="Alioto T."/>
            <person name="Alioto T."/>
            <person name="Gomez Garrido J."/>
        </authorList>
    </citation>
    <scope>NUCLEOTIDE SEQUENCE</scope>
    <source>
        <strain evidence="1">A484AB</strain>
    </source>
</reference>
<proteinExistence type="predicted"/>
<dbReference type="GO" id="GO:0003677">
    <property type="term" value="F:DNA binding"/>
    <property type="evidence" value="ECO:0007669"/>
    <property type="project" value="InterPro"/>
</dbReference>
<evidence type="ECO:0000313" key="2">
    <source>
        <dbReference type="Proteomes" id="UP001152795"/>
    </source>
</evidence>
<feature type="non-terminal residue" evidence="1">
    <location>
        <position position="1"/>
    </location>
</feature>
<dbReference type="InterPro" id="IPR011010">
    <property type="entry name" value="DNA_brk_join_enz"/>
</dbReference>
<dbReference type="SUPFAM" id="SSF56349">
    <property type="entry name" value="DNA breaking-rejoining enzymes"/>
    <property type="match status" value="1"/>
</dbReference>
<dbReference type="PANTHER" id="PTHR34605:SF4">
    <property type="entry name" value="DNA ADENINE METHYLTRANSFERASE"/>
    <property type="match status" value="1"/>
</dbReference>
<sequence length="154" mass="17244">AQDIGIQAEHLEIVVRKSKTDHYRQGNIVYKAKTNVPACPHALLLRFYSLTVIQPRSNEYIFRSLSSLKKSTLNKADNKPFSYSRCREIVKETLAAVGEDPAQFGTHSVRSGGATAIAESMKGLPGGDRLLRLQGRWKSDTSRDMYIKDSMTNK</sequence>